<evidence type="ECO:0000313" key="7">
    <source>
        <dbReference type="EMBL" id="QEH34233.1"/>
    </source>
</evidence>
<keyword evidence="1 4" id="KW-0378">Hydrolase</keyword>
<dbReference type="Pfam" id="PF01734">
    <property type="entry name" value="Patatin"/>
    <property type="match status" value="1"/>
</dbReference>
<dbReference type="Gene3D" id="3.40.1090.10">
    <property type="entry name" value="Cytosolic phospholipase A2 catalytic domain"/>
    <property type="match status" value="2"/>
</dbReference>
<dbReference type="InterPro" id="IPR016035">
    <property type="entry name" value="Acyl_Trfase/lysoPLipase"/>
</dbReference>
<dbReference type="PANTHER" id="PTHR14226">
    <property type="entry name" value="NEUROPATHY TARGET ESTERASE/SWISS CHEESE D.MELANOGASTER"/>
    <property type="match status" value="1"/>
</dbReference>
<dbReference type="GO" id="GO:0016787">
    <property type="term" value="F:hydrolase activity"/>
    <property type="evidence" value="ECO:0007669"/>
    <property type="project" value="UniProtKB-UniRule"/>
</dbReference>
<evidence type="ECO:0000256" key="3">
    <source>
        <dbReference type="ARBA" id="ARBA00023098"/>
    </source>
</evidence>
<evidence type="ECO:0000313" key="8">
    <source>
        <dbReference type="Proteomes" id="UP000324233"/>
    </source>
</evidence>
<name>A0A5B9W112_9BACT</name>
<organism evidence="7 8">
    <name type="scientific">Aquisphaera giovannonii</name>
    <dbReference type="NCBI Taxonomy" id="406548"/>
    <lineage>
        <taxon>Bacteria</taxon>
        <taxon>Pseudomonadati</taxon>
        <taxon>Planctomycetota</taxon>
        <taxon>Planctomycetia</taxon>
        <taxon>Isosphaerales</taxon>
        <taxon>Isosphaeraceae</taxon>
        <taxon>Aquisphaera</taxon>
    </lineage>
</organism>
<dbReference type="PANTHER" id="PTHR14226:SF78">
    <property type="entry name" value="SLR0060 PROTEIN"/>
    <property type="match status" value="1"/>
</dbReference>
<gene>
    <name evidence="7" type="ORF">OJF2_27680</name>
</gene>
<evidence type="ECO:0000256" key="1">
    <source>
        <dbReference type="ARBA" id="ARBA00022801"/>
    </source>
</evidence>
<sequence length="353" mass="38912">MDVSVRSEHSNASDEVAGDAMETGSRSRVAIACQGGGSHTAFSSGVLQELLGDLPGDAEIVGISGTSGGAICAAIAWDGLVRGEPEAAAVKLRRFWGEVAARDPLDKLLNEALLASIRLRDHMAFPEVSPYLLPTWGEERFLQLLRDHLDFAELRRLAGRPGAPALHIGAVEILTGHFEVFEGHELTAECLLASAAIPQLFRAVRIEGKGTYWDGLFSQNPPIHDLPHLNINELWVIQINPSTCPRVPTQTHEIIDRQNELSGNLSMEQELRQIEMLNRLIARRAITDPRFHPIDVRRIALDRDLDYSTKLDRWPSFLEELSEYGRTKARRFLGERRDRSEAVAAPAAGGPSA</sequence>
<keyword evidence="3 4" id="KW-0443">Lipid metabolism</keyword>
<dbReference type="AlphaFoldDB" id="A0A5B9W112"/>
<evidence type="ECO:0000256" key="5">
    <source>
        <dbReference type="SAM" id="MobiDB-lite"/>
    </source>
</evidence>
<feature type="region of interest" description="Disordered" evidence="5">
    <location>
        <begin position="1"/>
        <end position="23"/>
    </location>
</feature>
<dbReference type="KEGG" id="agv:OJF2_27680"/>
<feature type="compositionally biased region" description="Basic and acidic residues" evidence="5">
    <location>
        <begin position="1"/>
        <end position="12"/>
    </location>
</feature>
<feature type="active site" description="Proton acceptor" evidence="4">
    <location>
        <position position="214"/>
    </location>
</feature>
<accession>A0A5B9W112</accession>
<comment type="caution">
    <text evidence="4">Lacks conserved residue(s) required for the propagation of feature annotation.</text>
</comment>
<dbReference type="PROSITE" id="PS51635">
    <property type="entry name" value="PNPLA"/>
    <property type="match status" value="1"/>
</dbReference>
<feature type="active site" description="Nucleophile" evidence="4">
    <location>
        <position position="67"/>
    </location>
</feature>
<evidence type="ECO:0000259" key="6">
    <source>
        <dbReference type="PROSITE" id="PS51635"/>
    </source>
</evidence>
<feature type="short sequence motif" description="GXSXG" evidence="4">
    <location>
        <begin position="65"/>
        <end position="69"/>
    </location>
</feature>
<feature type="domain" description="PNPLA" evidence="6">
    <location>
        <begin position="31"/>
        <end position="227"/>
    </location>
</feature>
<reference evidence="7 8" key="1">
    <citation type="submission" date="2019-08" db="EMBL/GenBank/DDBJ databases">
        <title>Deep-cultivation of Planctomycetes and their phenomic and genomic characterization uncovers novel biology.</title>
        <authorList>
            <person name="Wiegand S."/>
            <person name="Jogler M."/>
            <person name="Boedeker C."/>
            <person name="Pinto D."/>
            <person name="Vollmers J."/>
            <person name="Rivas-Marin E."/>
            <person name="Kohn T."/>
            <person name="Peeters S.H."/>
            <person name="Heuer A."/>
            <person name="Rast P."/>
            <person name="Oberbeckmann S."/>
            <person name="Bunk B."/>
            <person name="Jeske O."/>
            <person name="Meyerdierks A."/>
            <person name="Storesund J.E."/>
            <person name="Kallscheuer N."/>
            <person name="Luecker S."/>
            <person name="Lage O.M."/>
            <person name="Pohl T."/>
            <person name="Merkel B.J."/>
            <person name="Hornburger P."/>
            <person name="Mueller R.-W."/>
            <person name="Bruemmer F."/>
            <person name="Labrenz M."/>
            <person name="Spormann A.M."/>
            <person name="Op den Camp H."/>
            <person name="Overmann J."/>
            <person name="Amann R."/>
            <person name="Jetten M.S.M."/>
            <person name="Mascher T."/>
            <person name="Medema M.H."/>
            <person name="Devos D.P."/>
            <person name="Kaster A.-K."/>
            <person name="Ovreas L."/>
            <person name="Rohde M."/>
            <person name="Galperin M.Y."/>
            <person name="Jogler C."/>
        </authorList>
    </citation>
    <scope>NUCLEOTIDE SEQUENCE [LARGE SCALE GENOMIC DNA]</scope>
    <source>
        <strain evidence="7 8">OJF2</strain>
    </source>
</reference>
<dbReference type="EMBL" id="CP042997">
    <property type="protein sequence ID" value="QEH34233.1"/>
    <property type="molecule type" value="Genomic_DNA"/>
</dbReference>
<evidence type="ECO:0000256" key="4">
    <source>
        <dbReference type="PROSITE-ProRule" id="PRU01161"/>
    </source>
</evidence>
<dbReference type="GO" id="GO:0016042">
    <property type="term" value="P:lipid catabolic process"/>
    <property type="evidence" value="ECO:0007669"/>
    <property type="project" value="UniProtKB-UniRule"/>
</dbReference>
<dbReference type="Proteomes" id="UP000324233">
    <property type="component" value="Chromosome"/>
</dbReference>
<dbReference type="SUPFAM" id="SSF52151">
    <property type="entry name" value="FabD/lysophospholipase-like"/>
    <property type="match status" value="1"/>
</dbReference>
<proteinExistence type="predicted"/>
<evidence type="ECO:0000256" key="2">
    <source>
        <dbReference type="ARBA" id="ARBA00022963"/>
    </source>
</evidence>
<protein>
    <submittedName>
        <fullName evidence="7">Patatin-like phospholipase</fullName>
    </submittedName>
</protein>
<keyword evidence="2 4" id="KW-0442">Lipid degradation</keyword>
<dbReference type="InterPro" id="IPR050301">
    <property type="entry name" value="NTE"/>
</dbReference>
<dbReference type="InterPro" id="IPR002641">
    <property type="entry name" value="PNPLA_dom"/>
</dbReference>
<keyword evidence="8" id="KW-1185">Reference proteome</keyword>